<proteinExistence type="predicted"/>
<keyword evidence="2" id="KW-0732">Signal</keyword>
<feature type="compositionally biased region" description="Pro residues" evidence="1">
    <location>
        <begin position="344"/>
        <end position="354"/>
    </location>
</feature>
<gene>
    <name evidence="3" type="ORF">AFUS01_LOCUS10868</name>
</gene>
<dbReference type="Proteomes" id="UP000708208">
    <property type="component" value="Unassembled WGS sequence"/>
</dbReference>
<feature type="region of interest" description="Disordered" evidence="1">
    <location>
        <begin position="334"/>
        <end position="354"/>
    </location>
</feature>
<accession>A0A8J2JJV9</accession>
<dbReference type="OrthoDB" id="8296054at2759"/>
<keyword evidence="4" id="KW-1185">Reference proteome</keyword>
<feature type="chain" id="PRO_5035240292" evidence="2">
    <location>
        <begin position="27"/>
        <end position="354"/>
    </location>
</feature>
<evidence type="ECO:0000313" key="4">
    <source>
        <dbReference type="Proteomes" id="UP000708208"/>
    </source>
</evidence>
<comment type="caution">
    <text evidence="3">The sequence shown here is derived from an EMBL/GenBank/DDBJ whole genome shotgun (WGS) entry which is preliminary data.</text>
</comment>
<sequence length="354" mass="38781">MNPRSVGFRRCFITALIAALVPCVLSWKSDMPGGIKFAYDEGIYSFTTDMCPGGVFFKKPLFIPLVCTHGYFFRRSNGCKMENSDVIAGSDYACEKINVNTSQIVQAFIPITNPDLPLDHTISFYDDPNTLRNFRRFSYIKGLEEQYSGNSAGAAGVVVANARVTPPISIGELCYEGRGQSSGSSYVASLDLTDSTNIFSPGCKPGSRPFPWKKSNRYFFTKGYSSPSLFPKQVHAVLKDSLTKYEEQEGSDLSKFEIWDGLAYCLQTPVDQSEKDTIKLGGIYPRIETLKPLCHSQKGTAVGRTRSKRFALRRPYMGCLARCVRAMTGEWAVSSGGGAGGDTAPPPPPPPSTP</sequence>
<dbReference type="EMBL" id="CAJVCH010081522">
    <property type="protein sequence ID" value="CAG7721671.1"/>
    <property type="molecule type" value="Genomic_DNA"/>
</dbReference>
<dbReference type="AlphaFoldDB" id="A0A8J2JJV9"/>
<name>A0A8J2JJV9_9HEXA</name>
<evidence type="ECO:0000256" key="2">
    <source>
        <dbReference type="SAM" id="SignalP"/>
    </source>
</evidence>
<protein>
    <submittedName>
        <fullName evidence="3">Uncharacterized protein</fullName>
    </submittedName>
</protein>
<evidence type="ECO:0000256" key="1">
    <source>
        <dbReference type="SAM" id="MobiDB-lite"/>
    </source>
</evidence>
<organism evidence="3 4">
    <name type="scientific">Allacma fusca</name>
    <dbReference type="NCBI Taxonomy" id="39272"/>
    <lineage>
        <taxon>Eukaryota</taxon>
        <taxon>Metazoa</taxon>
        <taxon>Ecdysozoa</taxon>
        <taxon>Arthropoda</taxon>
        <taxon>Hexapoda</taxon>
        <taxon>Collembola</taxon>
        <taxon>Symphypleona</taxon>
        <taxon>Sminthuridae</taxon>
        <taxon>Allacma</taxon>
    </lineage>
</organism>
<evidence type="ECO:0000313" key="3">
    <source>
        <dbReference type="EMBL" id="CAG7721671.1"/>
    </source>
</evidence>
<reference evidence="3" key="1">
    <citation type="submission" date="2021-06" db="EMBL/GenBank/DDBJ databases">
        <authorList>
            <person name="Hodson N. C."/>
            <person name="Mongue J. A."/>
            <person name="Jaron S. K."/>
        </authorList>
    </citation>
    <scope>NUCLEOTIDE SEQUENCE</scope>
</reference>
<feature type="signal peptide" evidence="2">
    <location>
        <begin position="1"/>
        <end position="26"/>
    </location>
</feature>